<comment type="caution">
    <text evidence="1">The sequence shown here is derived from an EMBL/GenBank/DDBJ whole genome shotgun (WGS) entry which is preliminary data.</text>
</comment>
<accession>A0A7W5F7V2</accession>
<name>A0A7W5F7V2_9ACTN</name>
<reference evidence="1 2" key="1">
    <citation type="submission" date="2020-08" db="EMBL/GenBank/DDBJ databases">
        <title>Genomic Encyclopedia of Type Strains, Phase III (KMG-III): the genomes of soil and plant-associated and newly described type strains.</title>
        <authorList>
            <person name="Whitman W."/>
        </authorList>
    </citation>
    <scope>NUCLEOTIDE SEQUENCE [LARGE SCALE GENOMIC DNA]</scope>
    <source>
        <strain evidence="1 2">CECT 3302</strain>
    </source>
</reference>
<dbReference type="RefSeq" id="WP_183543765.1">
    <property type="nucleotide sequence ID" value="NZ_BMQT01000003.1"/>
</dbReference>
<gene>
    <name evidence="1" type="ORF">FHS12_001495</name>
</gene>
<proteinExistence type="predicted"/>
<sequence>MTKFDPWQEARDKLVRRYEDGDTTIAPYLVERIREWKQKRLLDAAHTFVMAADGDE</sequence>
<evidence type="ECO:0000313" key="2">
    <source>
        <dbReference type="Proteomes" id="UP000577707"/>
    </source>
</evidence>
<dbReference type="Proteomes" id="UP000577707">
    <property type="component" value="Unassembled WGS sequence"/>
</dbReference>
<evidence type="ECO:0000313" key="1">
    <source>
        <dbReference type="EMBL" id="MBB3088554.1"/>
    </source>
</evidence>
<organism evidence="1 2">
    <name type="scientific">Nocardioides albus</name>
    <dbReference type="NCBI Taxonomy" id="1841"/>
    <lineage>
        <taxon>Bacteria</taxon>
        <taxon>Bacillati</taxon>
        <taxon>Actinomycetota</taxon>
        <taxon>Actinomycetes</taxon>
        <taxon>Propionibacteriales</taxon>
        <taxon>Nocardioidaceae</taxon>
        <taxon>Nocardioides</taxon>
    </lineage>
</organism>
<dbReference type="AlphaFoldDB" id="A0A7W5F7V2"/>
<keyword evidence="2" id="KW-1185">Reference proteome</keyword>
<protein>
    <submittedName>
        <fullName evidence="1">Uncharacterized protein</fullName>
    </submittedName>
</protein>
<dbReference type="EMBL" id="JACHXG010000003">
    <property type="protein sequence ID" value="MBB3088554.1"/>
    <property type="molecule type" value="Genomic_DNA"/>
</dbReference>